<reference evidence="1 2" key="1">
    <citation type="submission" date="2020-07" db="EMBL/GenBank/DDBJ databases">
        <title>Sequencing the genomes of 1000 actinobacteria strains.</title>
        <authorList>
            <person name="Klenk H.-P."/>
        </authorList>
    </citation>
    <scope>NUCLEOTIDE SEQUENCE [LARGE SCALE GENOMIC DNA]</scope>
    <source>
        <strain evidence="1 2">DSM 42178</strain>
    </source>
</reference>
<dbReference type="EMBL" id="JACBZD010000001">
    <property type="protein sequence ID" value="NYI06060.1"/>
    <property type="molecule type" value="Genomic_DNA"/>
</dbReference>
<proteinExistence type="predicted"/>
<keyword evidence="2" id="KW-1185">Reference proteome</keyword>
<dbReference type="AlphaFoldDB" id="A0A852ZXU3"/>
<dbReference type="RefSeq" id="WP_179814695.1">
    <property type="nucleotide sequence ID" value="NZ_JACBZD010000001.1"/>
</dbReference>
<sequence>MSGWFIKGITDESTRCDVCGKMELKRVVHLVTGDGDELYAGTTCAARKVGVKAADMNRAVKSYMTRLEIARCDFPDYFRRTFNMSVEQFIRSAPVNREVAERIYRRYMAAEGFTV</sequence>
<organism evidence="1 2">
    <name type="scientific">Allostreptomyces psammosilenae</name>
    <dbReference type="NCBI Taxonomy" id="1892865"/>
    <lineage>
        <taxon>Bacteria</taxon>
        <taxon>Bacillati</taxon>
        <taxon>Actinomycetota</taxon>
        <taxon>Actinomycetes</taxon>
        <taxon>Kitasatosporales</taxon>
        <taxon>Streptomycetaceae</taxon>
        <taxon>Allostreptomyces</taxon>
    </lineage>
</organism>
<gene>
    <name evidence="1" type="ORF">FHU37_003003</name>
</gene>
<protein>
    <submittedName>
        <fullName evidence="1">Uncharacterized protein</fullName>
    </submittedName>
</protein>
<evidence type="ECO:0000313" key="1">
    <source>
        <dbReference type="EMBL" id="NYI06060.1"/>
    </source>
</evidence>
<comment type="caution">
    <text evidence="1">The sequence shown here is derived from an EMBL/GenBank/DDBJ whole genome shotgun (WGS) entry which is preliminary data.</text>
</comment>
<dbReference type="Proteomes" id="UP000567795">
    <property type="component" value="Unassembled WGS sequence"/>
</dbReference>
<name>A0A852ZXU3_9ACTN</name>
<evidence type="ECO:0000313" key="2">
    <source>
        <dbReference type="Proteomes" id="UP000567795"/>
    </source>
</evidence>
<accession>A0A852ZXU3</accession>